<keyword evidence="3" id="KW-0050">Antiport</keyword>
<sequence>MSGNGYIEWIVGGFILIGVILSFLSAVGLIRFPDVYTRAHAVSKSANLGVLCILLGTFLYFLLKDGYFRIRLLLGVFFVFLTSPVVAHMLNRAAYRSGVPMAKESVRDDLKGYFEGEEKL</sequence>
<keyword evidence="6" id="KW-1185">Reference proteome</keyword>
<reference evidence="5 6" key="1">
    <citation type="submission" date="2017-07" db="EMBL/GenBank/DDBJ databases">
        <title>The complete genome sequence of Bacillus mesonae strain H20-5, an efficient strain improving plant abiotic stress resistance.</title>
        <authorList>
            <person name="Kim S.Y."/>
            <person name="Song H."/>
            <person name="Sang M.K."/>
            <person name="Weon H.-Y."/>
            <person name="Song J."/>
        </authorList>
    </citation>
    <scope>NUCLEOTIDE SEQUENCE [LARGE SCALE GENOMIC DNA]</scope>
    <source>
        <strain evidence="5 6">H20-5</strain>
    </source>
</reference>
<evidence type="ECO:0000313" key="6">
    <source>
        <dbReference type="Proteomes" id="UP000282892"/>
    </source>
</evidence>
<gene>
    <name evidence="5" type="ORF">CHR53_05120</name>
</gene>
<dbReference type="GO" id="GO:0015385">
    <property type="term" value="F:sodium:proton antiporter activity"/>
    <property type="evidence" value="ECO:0007669"/>
    <property type="project" value="TreeGrafter"/>
</dbReference>
<proteinExistence type="inferred from homology"/>
<accession>A0A3Q9QSP0</accession>
<feature type="transmembrane region" description="Helical" evidence="4">
    <location>
        <begin position="68"/>
        <end position="87"/>
    </location>
</feature>
<evidence type="ECO:0000256" key="4">
    <source>
        <dbReference type="SAM" id="Phobius"/>
    </source>
</evidence>
<dbReference type="EMBL" id="CP022572">
    <property type="protein sequence ID" value="AZU60694.1"/>
    <property type="molecule type" value="Genomic_DNA"/>
</dbReference>
<dbReference type="RefSeq" id="WP_127485466.1">
    <property type="nucleotide sequence ID" value="NZ_CP022572.1"/>
</dbReference>
<dbReference type="AlphaFoldDB" id="A0A3Q9QSP0"/>
<feature type="transmembrane region" description="Helical" evidence="4">
    <location>
        <begin position="6"/>
        <end position="30"/>
    </location>
</feature>
<dbReference type="KEGG" id="nmk:CHR53_05120"/>
<dbReference type="Pfam" id="PF03334">
    <property type="entry name" value="PhaG_MnhG_YufB"/>
    <property type="match status" value="1"/>
</dbReference>
<dbReference type="PANTHER" id="PTHR34703:SF1">
    <property type="entry name" value="ANTIPORTER SUBUNIT MNHG2-RELATED"/>
    <property type="match status" value="1"/>
</dbReference>
<keyword evidence="3" id="KW-0813">Transport</keyword>
<dbReference type="OrthoDB" id="9806575at2"/>
<dbReference type="GO" id="GO:0016020">
    <property type="term" value="C:membrane"/>
    <property type="evidence" value="ECO:0007669"/>
    <property type="project" value="UniProtKB-SubCell"/>
</dbReference>
<protein>
    <submittedName>
        <fullName evidence="5">Na+/H+ antiporter subunit G</fullName>
    </submittedName>
</protein>
<name>A0A3Q9QSP0_9BACI</name>
<evidence type="ECO:0000256" key="2">
    <source>
        <dbReference type="ARBA" id="ARBA00008404"/>
    </source>
</evidence>
<organism evidence="5 6">
    <name type="scientific">Neobacillus mesonae</name>
    <dbReference type="NCBI Taxonomy" id="1193713"/>
    <lineage>
        <taxon>Bacteria</taxon>
        <taxon>Bacillati</taxon>
        <taxon>Bacillota</taxon>
        <taxon>Bacilli</taxon>
        <taxon>Bacillales</taxon>
        <taxon>Bacillaceae</taxon>
        <taxon>Neobacillus</taxon>
    </lineage>
</organism>
<keyword evidence="4" id="KW-0812">Transmembrane</keyword>
<evidence type="ECO:0000256" key="3">
    <source>
        <dbReference type="ARBA" id="ARBA00022449"/>
    </source>
</evidence>
<comment type="subcellular location">
    <subcellularLocation>
        <location evidence="1">Membrane</location>
        <topology evidence="1">Multi-pass membrane protein</topology>
    </subcellularLocation>
</comment>
<feature type="transmembrane region" description="Helical" evidence="4">
    <location>
        <begin position="42"/>
        <end position="62"/>
    </location>
</feature>
<dbReference type="NCBIfam" id="TIGR01300">
    <property type="entry name" value="CPA3_mnhG_phaG"/>
    <property type="match status" value="1"/>
</dbReference>
<dbReference type="NCBIfam" id="NF009314">
    <property type="entry name" value="PRK12674.1-2"/>
    <property type="match status" value="1"/>
</dbReference>
<dbReference type="STRING" id="1193713.GCA_001636315_03552"/>
<comment type="similarity">
    <text evidence="2">Belongs to the CPA3 antiporters (TC 2.A.63) subunit G family.</text>
</comment>
<dbReference type="PANTHER" id="PTHR34703">
    <property type="entry name" value="ANTIPORTER SUBUNIT MNHG2-RELATED"/>
    <property type="match status" value="1"/>
</dbReference>
<dbReference type="InterPro" id="IPR005133">
    <property type="entry name" value="PhaG_MnhG_YufB"/>
</dbReference>
<keyword evidence="4" id="KW-1133">Transmembrane helix</keyword>
<evidence type="ECO:0000256" key="1">
    <source>
        <dbReference type="ARBA" id="ARBA00004141"/>
    </source>
</evidence>
<keyword evidence="4" id="KW-0472">Membrane</keyword>
<dbReference type="Proteomes" id="UP000282892">
    <property type="component" value="Chromosome"/>
</dbReference>
<evidence type="ECO:0000313" key="5">
    <source>
        <dbReference type="EMBL" id="AZU60694.1"/>
    </source>
</evidence>